<comment type="function">
    <text evidence="7">Catalyzes the first committed step in the biosynthesis of complex N-glycans. It controls conversion of high mannose to complex N-glycans; the final hydrolytic step in the N-glycan maturation pathway.</text>
</comment>
<dbReference type="GO" id="GO:0006013">
    <property type="term" value="P:mannose metabolic process"/>
    <property type="evidence" value="ECO:0007669"/>
    <property type="project" value="InterPro"/>
</dbReference>
<dbReference type="FunFam" id="3.20.110.10:FF:000007">
    <property type="entry name" value="Alpha-mannosidase"/>
    <property type="match status" value="1"/>
</dbReference>
<dbReference type="InterPro" id="IPR028995">
    <property type="entry name" value="Glyco_hydro_57/38_cen_sf"/>
</dbReference>
<dbReference type="InterPro" id="IPR037094">
    <property type="entry name" value="Glyco_hydro_38_cen_sf"/>
</dbReference>
<dbReference type="FunFam" id="1.20.1270.50:FF:000001">
    <property type="entry name" value="Alpha-mannosidase"/>
    <property type="match status" value="1"/>
</dbReference>
<evidence type="ECO:0000256" key="7">
    <source>
        <dbReference type="ARBA" id="ARBA00059516"/>
    </source>
</evidence>
<keyword evidence="3 9" id="KW-0479">Metal-binding</keyword>
<dbReference type="Gene3D" id="1.20.1270.50">
    <property type="entry name" value="Glycoside hydrolase family 38, central domain"/>
    <property type="match status" value="1"/>
</dbReference>
<comment type="cofactor">
    <cofactor evidence="9">
        <name>Zn(2+)</name>
        <dbReference type="ChEBI" id="CHEBI:29105"/>
    </cofactor>
    <text evidence="9">Binds 1 zinc ion per subunit.</text>
</comment>
<evidence type="ECO:0000256" key="6">
    <source>
        <dbReference type="ARBA" id="ARBA00023295"/>
    </source>
</evidence>
<comment type="caution">
    <text evidence="12">The sequence shown here is derived from an EMBL/GenBank/DDBJ whole genome shotgun (WGS) entry which is preliminary data.</text>
</comment>
<dbReference type="Gene3D" id="2.60.40.1180">
    <property type="entry name" value="Golgi alpha-mannosidase II"/>
    <property type="match status" value="1"/>
</dbReference>
<evidence type="ECO:0000256" key="9">
    <source>
        <dbReference type="RuleBase" id="RU361199"/>
    </source>
</evidence>
<evidence type="ECO:0000256" key="5">
    <source>
        <dbReference type="ARBA" id="ARBA00022833"/>
    </source>
</evidence>
<keyword evidence="4 9" id="KW-0378">Hydrolase</keyword>
<proteinExistence type="inferred from homology"/>
<dbReference type="Gene3D" id="2.70.98.30">
    <property type="entry name" value="Golgi alpha-mannosidase II, domain 4"/>
    <property type="match status" value="1"/>
</dbReference>
<dbReference type="GO" id="GO:0030246">
    <property type="term" value="F:carbohydrate binding"/>
    <property type="evidence" value="ECO:0007669"/>
    <property type="project" value="InterPro"/>
</dbReference>
<dbReference type="InterPro" id="IPR011013">
    <property type="entry name" value="Gal_mutarotase_sf_dom"/>
</dbReference>
<feature type="transmembrane region" description="Helical" evidence="10">
    <location>
        <begin position="15"/>
        <end position="34"/>
    </location>
</feature>
<name>A0AAW1V799_9CUCU</name>
<keyword evidence="6 9" id="KW-0326">Glycosidase</keyword>
<dbReference type="Gene3D" id="3.20.110.10">
    <property type="entry name" value="Glycoside hydrolase 38, N terminal domain"/>
    <property type="match status" value="1"/>
</dbReference>
<evidence type="ECO:0000313" key="13">
    <source>
        <dbReference type="Proteomes" id="UP001431783"/>
    </source>
</evidence>
<dbReference type="PANTHER" id="PTHR11607">
    <property type="entry name" value="ALPHA-MANNOSIDASE"/>
    <property type="match status" value="1"/>
</dbReference>
<accession>A0AAW1V799</accession>
<protein>
    <recommendedName>
        <fullName evidence="9">Alpha-mannosidase</fullName>
        <ecNumber evidence="9">3.2.1.-</ecNumber>
    </recommendedName>
</protein>
<dbReference type="InterPro" id="IPR050843">
    <property type="entry name" value="Glycosyl_Hydrlase_38"/>
</dbReference>
<feature type="domain" description="Glycoside hydrolase family 38 central" evidence="11">
    <location>
        <begin position="466"/>
        <end position="554"/>
    </location>
</feature>
<dbReference type="GO" id="GO:0006491">
    <property type="term" value="P:N-glycan processing"/>
    <property type="evidence" value="ECO:0007669"/>
    <property type="project" value="TreeGrafter"/>
</dbReference>
<comment type="catalytic activity">
    <reaction evidence="8">
        <text>N(4)-{beta-D-GlcNAc-(1-&gt;2)-alpha-D-Man-(1-&gt;3)-[alpha-D-Man-(1-&gt;3)-[alpha-D-Man-(1-&gt;6)]-alpha-D-Man-(1-&gt;6)]-beta-D-Man-(1-&gt;4)-beta-D-GlcNAc-(1-&gt;4)-beta-D-GlcNAc}-L-asparaginyl-[protein] + 2 H2O = 2 alpha-D-mannopyranose + an N(4)-{beta-D-GlcNAc-(1-&gt;2)-alpha-D-Man-(1-&gt;3)-[alpha-D-Man-(1-&gt;6)]-beta-D-Man-(1-&gt;4)-beta-D-GlcNAc-(1-&gt;4)-beta-D-GlcNAc}-L-asparaginyl-[protein]</text>
        <dbReference type="Rhea" id="RHEA:56052"/>
        <dbReference type="Rhea" id="RHEA-COMP:14368"/>
        <dbReference type="Rhea" id="RHEA-COMP:14369"/>
        <dbReference type="ChEBI" id="CHEBI:15377"/>
        <dbReference type="ChEBI" id="CHEBI:28729"/>
        <dbReference type="ChEBI" id="CHEBI:60615"/>
        <dbReference type="ChEBI" id="CHEBI:60625"/>
        <dbReference type="EC" id="3.2.1.114"/>
    </reaction>
</comment>
<dbReference type="Pfam" id="PF09261">
    <property type="entry name" value="Alpha-mann_mid"/>
    <property type="match status" value="1"/>
</dbReference>
<dbReference type="InterPro" id="IPR015341">
    <property type="entry name" value="Glyco_hydro_38_cen"/>
</dbReference>
<dbReference type="InterPro" id="IPR013780">
    <property type="entry name" value="Glyco_hydro_b"/>
</dbReference>
<keyword evidence="13" id="KW-1185">Reference proteome</keyword>
<reference evidence="12 13" key="1">
    <citation type="submission" date="2023-03" db="EMBL/GenBank/DDBJ databases">
        <title>Genome insight into feeding habits of ladybird beetles.</title>
        <authorList>
            <person name="Li H.-S."/>
            <person name="Huang Y.-H."/>
            <person name="Pang H."/>
        </authorList>
    </citation>
    <scope>NUCLEOTIDE SEQUENCE [LARGE SCALE GENOMIC DNA]</scope>
    <source>
        <strain evidence="12">SYSU_2023b</strain>
        <tissue evidence="12">Whole body</tissue>
    </source>
</reference>
<dbReference type="InterPro" id="IPR027291">
    <property type="entry name" value="Glyco_hydro_38_N_sf"/>
</dbReference>
<dbReference type="Pfam" id="PF07748">
    <property type="entry name" value="Glyco_hydro_38C"/>
    <property type="match status" value="1"/>
</dbReference>
<dbReference type="AlphaFoldDB" id="A0AAW1V799"/>
<dbReference type="PANTHER" id="PTHR11607:SF70">
    <property type="entry name" value="ALPHA-MANNOSIDASE"/>
    <property type="match status" value="1"/>
</dbReference>
<dbReference type="Pfam" id="PF01074">
    <property type="entry name" value="Glyco_hydro_38N"/>
    <property type="match status" value="1"/>
</dbReference>
<dbReference type="InterPro" id="IPR011330">
    <property type="entry name" value="Glyco_hydro/deAcase_b/a-brl"/>
</dbReference>
<dbReference type="SUPFAM" id="SSF88688">
    <property type="entry name" value="Families 57/38 glycoside transferase middle domain"/>
    <property type="match status" value="1"/>
</dbReference>
<dbReference type="InterPro" id="IPR011682">
    <property type="entry name" value="Glyco_hydro_38_C"/>
</dbReference>
<evidence type="ECO:0000256" key="1">
    <source>
        <dbReference type="ARBA" id="ARBA00009792"/>
    </source>
</evidence>
<evidence type="ECO:0000259" key="11">
    <source>
        <dbReference type="SMART" id="SM00872"/>
    </source>
</evidence>
<evidence type="ECO:0000256" key="8">
    <source>
        <dbReference type="ARBA" id="ARBA00093232"/>
    </source>
</evidence>
<dbReference type="GO" id="GO:0046872">
    <property type="term" value="F:metal ion binding"/>
    <property type="evidence" value="ECO:0007669"/>
    <property type="project" value="UniProtKB-KW"/>
</dbReference>
<keyword evidence="10" id="KW-0812">Transmembrane</keyword>
<evidence type="ECO:0000256" key="2">
    <source>
        <dbReference type="ARBA" id="ARBA00011748"/>
    </source>
</evidence>
<dbReference type="EC" id="3.2.1.-" evidence="9"/>
<dbReference type="EMBL" id="JARQZJ010000121">
    <property type="protein sequence ID" value="KAK9888622.1"/>
    <property type="molecule type" value="Genomic_DNA"/>
</dbReference>
<dbReference type="InterPro" id="IPR000602">
    <property type="entry name" value="Glyco_hydro_38_N"/>
</dbReference>
<keyword evidence="5 9" id="KW-0862">Zinc</keyword>
<dbReference type="SMART" id="SM00872">
    <property type="entry name" value="Alpha-mann_mid"/>
    <property type="match status" value="1"/>
</dbReference>
<evidence type="ECO:0000313" key="12">
    <source>
        <dbReference type="EMBL" id="KAK9888622.1"/>
    </source>
</evidence>
<sequence length="1166" mass="134852">MAVAAKMCRRLSPKFFAYTAISVTIILCIYYASYTTDYGSKSSTMRNTDKKKEWEKPTIQEWTMKKSLAAPKSDVSRKYMECPRLSQAEADINTMEVFKDFEFQPSWMKTKEYWDKSFDDRYERQKMDGERPPLKVIIVPHSHNDPGWLKTFENYFHYNSRQIMNHMVAKLQEHKNLTFIWSEMAFLNAWWEEAHPSKQRAMKNLVQSGRLEIVTGGWVMTDEANAHVYAIVDQLIEGHQWVYSNLGIKPKAGWSVDPFGHGSTVPYLLAKSGIKGTVIQRIHYAWKQWLALKQYGDFRWIPQWSPSDPHGALLTHNQPFDIYSIKHSCGPHPYICLNFDFRKVMGEYTEYSIKAQEIVDKNIKQKSELLLEQYARTGSLFPHNVVLIPLGDDFRYNVLEEWDQQYKNYMKLINYINSNKDTYKAEIKFGTPTDYFNEITKRYDQFPTLKGDFYVYSDIFSEGRPAYWSGYYTTRPFLKLLDRELEHSLRSAEILYTIAFNVARQNKLKPHIKILERDFEGLIRARRNLGLFQHHDAITGTSKSFVMRDYGLKLFEGIRDTIRIQQNSLQSLLFPNIQIKSNQDLILSDIERESYEKMAKKFSITISPGQTRKILLYNSLAQSQEHLIKLRTNTSDVKIVDNDNNDVLYQISPVWDSNQDNTRLIIAETEYEVVFISKLPPLSVVTYKVVYSNNSSSKFSTIYCNSCQREPRTNDHTPSPSQDKPLKSKFTLKNIEPGDIQLANSKFQVLFNANTGFLKTVTRKHNPKKMQCAIHFGAYRSAQFHSGAYLFMPDPNEREIEKDVLQAYRDAQMSILITSGPVYSEVTSIYGSFLVHSVTIFHDDSSVFSSGLNIENTIDFGNPPKNRETEMFMRVISDIQNGEPPEFYTDSNGFQTQKHVKVERIGIEGNYFPITTMAYIQDENVRLSLLTTHAQGAASWQPGFLEIMLDRRTLYDDSRGMGEGVVDNHPTLHRFWLLIEDVSGEPPSKGNSKRFENADDNFEKGDILRYFNSPTETNDLKQDLYSRPSLYANHLSNSLIYPANVYIIDSSYQDFVNSSIELINKQFPCDIHLMNLRTQPDPVYSQFPSNSALLIMHRQGYDCAVSSNYACSNAIFDENSSFKYARVKNLDIKSLTGLDSLPENVSRLADIYIEPMSIKTVNVTFD</sequence>
<comment type="similarity">
    <text evidence="1 9">Belongs to the glycosyl hydrolase 38 family.</text>
</comment>
<dbReference type="GO" id="GO:0004572">
    <property type="term" value="F:mannosyl-oligosaccharide 1,3-1,6-alpha-mannosidase activity"/>
    <property type="evidence" value="ECO:0007669"/>
    <property type="project" value="UniProtKB-EC"/>
</dbReference>
<dbReference type="SUPFAM" id="SSF88713">
    <property type="entry name" value="Glycoside hydrolase/deacetylase"/>
    <property type="match status" value="1"/>
</dbReference>
<dbReference type="SUPFAM" id="SSF74650">
    <property type="entry name" value="Galactose mutarotase-like"/>
    <property type="match status" value="1"/>
</dbReference>
<dbReference type="GO" id="GO:0000139">
    <property type="term" value="C:Golgi membrane"/>
    <property type="evidence" value="ECO:0007669"/>
    <property type="project" value="TreeGrafter"/>
</dbReference>
<evidence type="ECO:0000256" key="3">
    <source>
        <dbReference type="ARBA" id="ARBA00022723"/>
    </source>
</evidence>
<organism evidence="12 13">
    <name type="scientific">Henosepilachna vigintioctopunctata</name>
    <dbReference type="NCBI Taxonomy" id="420089"/>
    <lineage>
        <taxon>Eukaryota</taxon>
        <taxon>Metazoa</taxon>
        <taxon>Ecdysozoa</taxon>
        <taxon>Arthropoda</taxon>
        <taxon>Hexapoda</taxon>
        <taxon>Insecta</taxon>
        <taxon>Pterygota</taxon>
        <taxon>Neoptera</taxon>
        <taxon>Endopterygota</taxon>
        <taxon>Coleoptera</taxon>
        <taxon>Polyphaga</taxon>
        <taxon>Cucujiformia</taxon>
        <taxon>Coccinelloidea</taxon>
        <taxon>Coccinellidae</taxon>
        <taxon>Epilachninae</taxon>
        <taxon>Epilachnini</taxon>
        <taxon>Henosepilachna</taxon>
    </lineage>
</organism>
<evidence type="ECO:0000256" key="10">
    <source>
        <dbReference type="SAM" id="Phobius"/>
    </source>
</evidence>
<keyword evidence="10" id="KW-1133">Transmembrane helix</keyword>
<evidence type="ECO:0000256" key="4">
    <source>
        <dbReference type="ARBA" id="ARBA00022801"/>
    </source>
</evidence>
<keyword evidence="10" id="KW-0472">Membrane</keyword>
<comment type="subunit">
    <text evidence="2">Homodimer; disulfide-linked.</text>
</comment>
<dbReference type="Proteomes" id="UP001431783">
    <property type="component" value="Unassembled WGS sequence"/>
</dbReference>
<gene>
    <name evidence="12" type="ORF">WA026_000851</name>
</gene>